<dbReference type="GO" id="GO:0020037">
    <property type="term" value="F:heme binding"/>
    <property type="evidence" value="ECO:0007669"/>
    <property type="project" value="InterPro"/>
</dbReference>
<dbReference type="Pfam" id="PF11845">
    <property type="entry name" value="Tll0287-like"/>
    <property type="match status" value="2"/>
</dbReference>
<accession>A0A7T0C4K3</accession>
<dbReference type="GO" id="GO:0046872">
    <property type="term" value="F:metal ion binding"/>
    <property type="evidence" value="ECO:0007669"/>
    <property type="project" value="UniProtKB-KW"/>
</dbReference>
<evidence type="ECO:0000256" key="1">
    <source>
        <dbReference type="ARBA" id="ARBA00022723"/>
    </source>
</evidence>
<feature type="domain" description="Cytochrome c" evidence="4">
    <location>
        <begin position="140"/>
        <end position="229"/>
    </location>
</feature>
<evidence type="ECO:0000256" key="2">
    <source>
        <dbReference type="ARBA" id="ARBA00023004"/>
    </source>
</evidence>
<keyword evidence="3" id="KW-0349">Heme</keyword>
<dbReference type="PROSITE" id="PS51007">
    <property type="entry name" value="CYTC"/>
    <property type="match status" value="1"/>
</dbReference>
<dbReference type="InterPro" id="IPR009056">
    <property type="entry name" value="Cyt_c-like_dom"/>
</dbReference>
<dbReference type="EMBL" id="CP048620">
    <property type="protein sequence ID" value="QPJ66322.1"/>
    <property type="molecule type" value="Genomic_DNA"/>
</dbReference>
<evidence type="ECO:0000259" key="4">
    <source>
        <dbReference type="PROSITE" id="PS51007"/>
    </source>
</evidence>
<proteinExistence type="predicted"/>
<dbReference type="GO" id="GO:0009055">
    <property type="term" value="F:electron transfer activity"/>
    <property type="evidence" value="ECO:0007669"/>
    <property type="project" value="InterPro"/>
</dbReference>
<evidence type="ECO:0000313" key="5">
    <source>
        <dbReference type="EMBL" id="QPJ66322.1"/>
    </source>
</evidence>
<sequence>MPERVHTLLKTLYFLFLFFTFLPSAQANSVEKGVLPAVTAEYIHSIIEANRTIYTEVIVERLGAAIALPATENWEKDNALMLPAQFLLASSQHANSKNIGMTYRLLSLWPINPKNGPKTDFETNGLKQVALKPETPFAQVITMEGKSFFQVIYPDKGVSKACVNCHNQHSKSPRTDFNLGDVMGGIIINLPISKPDASSLIPPEVVADYIHSILESARAVYATYIVDRLQQKKIAFASEQWWEDNTLLLPAQFLLDSSDLIAHKKLPLDFNLISQWPINPAHGPANEFERTGLKYVNQNKVRPFIGKTQVGTQDFFKVVYPDFAVAPSCVDCHNKHPNSPRNDFKLGDVMGGISLSFPVQTGE</sequence>
<dbReference type="KEGG" id="nva:G3M78_13335"/>
<organism evidence="5 6">
    <name type="scientific">Candidatus Nitrohelix vancouverensis</name>
    <dbReference type="NCBI Taxonomy" id="2705534"/>
    <lineage>
        <taxon>Bacteria</taxon>
        <taxon>Pseudomonadati</taxon>
        <taxon>Nitrospinota/Tectimicrobiota group</taxon>
        <taxon>Nitrospinota</taxon>
        <taxon>Nitrospinia</taxon>
        <taxon>Nitrospinales</taxon>
        <taxon>Nitrospinaceae</taxon>
        <taxon>Candidatus Nitrohelix</taxon>
    </lineage>
</organism>
<protein>
    <submittedName>
        <fullName evidence="5">DUF3365 domain-containing protein</fullName>
    </submittedName>
</protein>
<dbReference type="Proteomes" id="UP000594464">
    <property type="component" value="Chromosome"/>
</dbReference>
<keyword evidence="1 3" id="KW-0479">Metal-binding</keyword>
<gene>
    <name evidence="5" type="ORF">G3M78_13335</name>
</gene>
<dbReference type="AlphaFoldDB" id="A0A7T0C4K3"/>
<keyword evidence="2 3" id="KW-0408">Iron</keyword>
<reference evidence="6" key="1">
    <citation type="submission" date="2020-02" db="EMBL/GenBank/DDBJ databases">
        <title>Genomic and physiological characterization of two novel Nitrospinaceae genera.</title>
        <authorList>
            <person name="Mueller A.J."/>
            <person name="Jung M.-Y."/>
            <person name="Strachan C.R."/>
            <person name="Herbold C.W."/>
            <person name="Kirkegaard R.H."/>
            <person name="Daims H."/>
        </authorList>
    </citation>
    <scope>NUCLEOTIDE SEQUENCE [LARGE SCALE GENOMIC DNA]</scope>
</reference>
<evidence type="ECO:0000313" key="6">
    <source>
        <dbReference type="Proteomes" id="UP000594464"/>
    </source>
</evidence>
<dbReference type="InterPro" id="IPR021796">
    <property type="entry name" value="Tll0287-like_dom"/>
</dbReference>
<evidence type="ECO:0000256" key="3">
    <source>
        <dbReference type="PROSITE-ProRule" id="PRU00433"/>
    </source>
</evidence>
<name>A0A7T0C4K3_9BACT</name>